<evidence type="ECO:0000259" key="1">
    <source>
        <dbReference type="Pfam" id="PF01498"/>
    </source>
</evidence>
<protein>
    <recommendedName>
        <fullName evidence="1">Transposase Tc1-like domain-containing protein</fullName>
    </recommendedName>
</protein>
<dbReference type="InterPro" id="IPR052338">
    <property type="entry name" value="Transposase_5"/>
</dbReference>
<dbReference type="InterPro" id="IPR036397">
    <property type="entry name" value="RNaseH_sf"/>
</dbReference>
<accession>A0ABR1DLJ8</accession>
<dbReference type="EMBL" id="JAVFWL010000004">
    <property type="protein sequence ID" value="KAK6751269.1"/>
    <property type="molecule type" value="Genomic_DNA"/>
</dbReference>
<organism evidence="2 3">
    <name type="scientific">Necator americanus</name>
    <name type="common">Human hookworm</name>
    <dbReference type="NCBI Taxonomy" id="51031"/>
    <lineage>
        <taxon>Eukaryota</taxon>
        <taxon>Metazoa</taxon>
        <taxon>Ecdysozoa</taxon>
        <taxon>Nematoda</taxon>
        <taxon>Chromadorea</taxon>
        <taxon>Rhabditida</taxon>
        <taxon>Rhabditina</taxon>
        <taxon>Rhabditomorpha</taxon>
        <taxon>Strongyloidea</taxon>
        <taxon>Ancylostomatidae</taxon>
        <taxon>Bunostominae</taxon>
        <taxon>Necator</taxon>
    </lineage>
</organism>
<dbReference type="PANTHER" id="PTHR23022:SF134">
    <property type="entry name" value="TRANSPOSABLE ELEMENT TC1 TRANSPOSASE"/>
    <property type="match status" value="1"/>
</dbReference>
<evidence type="ECO:0000313" key="3">
    <source>
        <dbReference type="Proteomes" id="UP001303046"/>
    </source>
</evidence>
<proteinExistence type="predicted"/>
<dbReference type="Pfam" id="PF01498">
    <property type="entry name" value="HTH_Tnp_Tc3_2"/>
    <property type="match status" value="1"/>
</dbReference>
<dbReference type="InterPro" id="IPR002492">
    <property type="entry name" value="Transposase_Tc1-like"/>
</dbReference>
<name>A0ABR1DLJ8_NECAM</name>
<sequence length="374" mass="42142">MPHEDTPDGSDAQTRGKACFIHESRAAPTVLVAQSGSSVAAKQTWTRVLRSFEESNFELGVSKHLCAYWDLSMPQDKACSARPRFAILNKESRDLEGASCGGRATSNHVVDHGDSSCPTRVLPVKSCFHFGTLTQSAAAYAAALEEELFSVERVSTCGVIGAAPNPGRNRMTTRVTNRNILRMSRSNPRLTAYDIKSELAIANQQIPSVRTVRRHLQDAAFSGRRPAKTPLISKKNRVARVKCVKEHIGWTPQQWNKVLFSDESKFNLMGSDGIKYGDVEILETTMRPFALQIIGRGFIFQQDNDLKHTSSHISDWFNRRRVETLDWLSQSPDLNPIEHLWEELERRMKGKKAQKFIQFEEAWKAIPHSCLDNF</sequence>
<evidence type="ECO:0000313" key="2">
    <source>
        <dbReference type="EMBL" id="KAK6751269.1"/>
    </source>
</evidence>
<dbReference type="Proteomes" id="UP001303046">
    <property type="component" value="Unassembled WGS sequence"/>
</dbReference>
<dbReference type="PANTHER" id="PTHR23022">
    <property type="entry name" value="TRANSPOSABLE ELEMENT-RELATED"/>
    <property type="match status" value="1"/>
</dbReference>
<feature type="domain" description="Transposase Tc1-like" evidence="1">
    <location>
        <begin position="178"/>
        <end position="247"/>
    </location>
</feature>
<keyword evidence="3" id="KW-1185">Reference proteome</keyword>
<comment type="caution">
    <text evidence="2">The sequence shown here is derived from an EMBL/GenBank/DDBJ whole genome shotgun (WGS) entry which is preliminary data.</text>
</comment>
<reference evidence="2 3" key="1">
    <citation type="submission" date="2023-08" db="EMBL/GenBank/DDBJ databases">
        <title>A Necator americanus chromosomal reference genome.</title>
        <authorList>
            <person name="Ilik V."/>
            <person name="Petrzelkova K.J."/>
            <person name="Pardy F."/>
            <person name="Fuh T."/>
            <person name="Niatou-Singa F.S."/>
            <person name="Gouil Q."/>
            <person name="Baker L."/>
            <person name="Ritchie M.E."/>
            <person name="Jex A.R."/>
            <person name="Gazzola D."/>
            <person name="Li H."/>
            <person name="Toshio Fujiwara R."/>
            <person name="Zhan B."/>
            <person name="Aroian R.V."/>
            <person name="Pafco B."/>
            <person name="Schwarz E.M."/>
        </authorList>
    </citation>
    <scope>NUCLEOTIDE SEQUENCE [LARGE SCALE GENOMIC DNA]</scope>
    <source>
        <strain evidence="2 3">Aroian</strain>
        <tissue evidence="2">Whole animal</tissue>
    </source>
</reference>
<dbReference type="Gene3D" id="3.30.420.10">
    <property type="entry name" value="Ribonuclease H-like superfamily/Ribonuclease H"/>
    <property type="match status" value="2"/>
</dbReference>
<gene>
    <name evidence="2" type="primary">Necator_chrIV.g16241</name>
    <name evidence="2" type="ORF">RB195_002945</name>
</gene>